<dbReference type="GeneID" id="191868"/>
<dbReference type="InterPro" id="IPR019422">
    <property type="entry name" value="7TM_GPCR_serpentine_rcpt_Srh"/>
</dbReference>
<dbReference type="PhylomeDB" id="Q9TZF4"/>
<organism evidence="2 3">
    <name type="scientific">Caenorhabditis elegans</name>
    <dbReference type="NCBI Taxonomy" id="6239"/>
    <lineage>
        <taxon>Eukaryota</taxon>
        <taxon>Metazoa</taxon>
        <taxon>Ecdysozoa</taxon>
        <taxon>Nematoda</taxon>
        <taxon>Chromadorea</taxon>
        <taxon>Rhabditida</taxon>
        <taxon>Rhabditina</taxon>
        <taxon>Rhabditomorpha</taxon>
        <taxon>Rhabditoidea</taxon>
        <taxon>Rhabditidae</taxon>
        <taxon>Peloderinae</taxon>
        <taxon>Caenorhabditis</taxon>
    </lineage>
</organism>
<keyword evidence="3" id="KW-1185">Reference proteome</keyword>
<dbReference type="PANTHER" id="PTHR22941">
    <property type="entry name" value="SERPENTINE RECEPTOR"/>
    <property type="match status" value="1"/>
</dbReference>
<dbReference type="SMR" id="Q9TZF4"/>
<dbReference type="InterPro" id="IPR053220">
    <property type="entry name" value="Nematode_rcpt-like_serp_H"/>
</dbReference>
<protein>
    <submittedName>
        <fullName evidence="2">Serpentine Receptor, class H</fullName>
    </submittedName>
</protein>
<feature type="transmembrane region" description="Helical" evidence="1">
    <location>
        <begin position="260"/>
        <end position="281"/>
    </location>
</feature>
<keyword evidence="1" id="KW-0812">Transmembrane</keyword>
<keyword evidence="2" id="KW-0675">Receptor</keyword>
<dbReference type="AlphaFoldDB" id="Q9TZF4"/>
<feature type="transmembrane region" description="Helical" evidence="1">
    <location>
        <begin position="112"/>
        <end position="132"/>
    </location>
</feature>
<name>Q9TZF4_CAEEL</name>
<dbReference type="WormBase" id="T10D4.5">
    <property type="protein sequence ID" value="CE20045"/>
    <property type="gene ID" value="WBGene00005292"/>
    <property type="gene designation" value="srh-71"/>
</dbReference>
<dbReference type="AGR" id="WB:WBGene00005292"/>
<dbReference type="InParanoid" id="Q9TZF4"/>
<evidence type="ECO:0000313" key="2">
    <source>
        <dbReference type="EMBL" id="CCD73598.1"/>
    </source>
</evidence>
<dbReference type="HOGENOM" id="CLU_042960_0_0_1"/>
<dbReference type="EMBL" id="BX284602">
    <property type="protein sequence ID" value="CCD73598.1"/>
    <property type="molecule type" value="Genomic_DNA"/>
</dbReference>
<dbReference type="UCSC" id="T10D4.5">
    <property type="organism name" value="c. elegans"/>
</dbReference>
<dbReference type="OrthoDB" id="5854902at2759"/>
<dbReference type="OMA" id="CQVENTF"/>
<evidence type="ECO:0000313" key="3">
    <source>
        <dbReference type="Proteomes" id="UP000001940"/>
    </source>
</evidence>
<reference evidence="2 3" key="1">
    <citation type="journal article" date="1998" name="Science">
        <title>Genome sequence of the nematode C. elegans: a platform for investigating biology.</title>
        <authorList>
            <consortium name="The C. elegans sequencing consortium"/>
            <person name="Sulson J.E."/>
            <person name="Waterston R."/>
        </authorList>
    </citation>
    <scope>NUCLEOTIDE SEQUENCE [LARGE SCALE GENOMIC DNA]</scope>
    <source>
        <strain evidence="2 3">Bristol N2</strain>
    </source>
</reference>
<dbReference type="FunCoup" id="Q9TZF4">
    <property type="interactions" value="16"/>
</dbReference>
<dbReference type="RefSeq" id="NP_001380053.1">
    <property type="nucleotide sequence ID" value="NM_001393030.1"/>
</dbReference>
<gene>
    <name evidence="2 4" type="primary">srh-71</name>
    <name evidence="2" type="ORF">CELE_T10D4.5</name>
    <name evidence="4" type="ORF">T10D4.5</name>
</gene>
<evidence type="ECO:0000313" key="4">
    <source>
        <dbReference type="WormBase" id="T10D4.5"/>
    </source>
</evidence>
<evidence type="ECO:0000256" key="1">
    <source>
        <dbReference type="SAM" id="Phobius"/>
    </source>
</evidence>
<feature type="transmembrane region" description="Helical" evidence="1">
    <location>
        <begin position="31"/>
        <end position="54"/>
    </location>
</feature>
<dbReference type="PANTHER" id="PTHR22941:SF34">
    <property type="entry name" value="SERPENTINE RECEPTOR, CLASS H-RELATED"/>
    <property type="match status" value="1"/>
</dbReference>
<feature type="transmembrane region" description="Helical" evidence="1">
    <location>
        <begin position="153"/>
        <end position="172"/>
    </location>
</feature>
<dbReference type="STRING" id="6239.T10D4.5.1"/>
<feature type="transmembrane region" description="Helical" evidence="1">
    <location>
        <begin position="221"/>
        <end position="240"/>
    </location>
</feature>
<dbReference type="PaxDb" id="6239-T10D4.5"/>
<dbReference type="Proteomes" id="UP000001940">
    <property type="component" value="Chromosome II"/>
</dbReference>
<dbReference type="CTD" id="191868"/>
<dbReference type="Bgee" id="WBGene00005292">
    <property type="expression patterns" value="Expressed in pharyngeal muscle cell (C elegans) and 3 other cell types or tissues"/>
</dbReference>
<proteinExistence type="predicted"/>
<dbReference type="KEGG" id="cel:CELE_T10D4.5"/>
<sequence>MSRDFSAEYFTTVYSTKCQVENTFLTSKEGLQFICRAIGLVALPVQVFTGYCILKKSPECMKQVKFGLWILNVWYAISQLIYSFIITPYNYFPYLAGFSVGLATNLGIPTPVQYYSMYLVSAAVHVSMLFLFENRSSSIARNRFRIKKTSTRACLLALSYISDMLPLTPIFLNLPEQNRARRIVLESHPCPTKGFFLEPAFVFAAEGFFETYMLMARRSIYFFRTLKILFFSSCSIYYLFISKSSRVSAQTRQLQIRSFVGIVIQFCIPTIFIIAPLILLLQKDKNNGGYSQIENTILSVNFVLHSFVGSLSTLLVHGPYRKFLKSILCWKKGSVASSSAVSLQCPRK</sequence>
<feature type="transmembrane region" description="Helical" evidence="1">
    <location>
        <begin position="66"/>
        <end position="92"/>
    </location>
</feature>
<feature type="transmembrane region" description="Helical" evidence="1">
    <location>
        <begin position="296"/>
        <end position="316"/>
    </location>
</feature>
<keyword evidence="1" id="KW-1133">Transmembrane helix</keyword>
<keyword evidence="1" id="KW-0472">Membrane</keyword>
<dbReference type="PIR" id="T33544">
    <property type="entry name" value="T33544"/>
</dbReference>
<accession>Q9TZF4</accession>
<dbReference type="Pfam" id="PF10318">
    <property type="entry name" value="7TM_GPCR_Srh"/>
    <property type="match status" value="1"/>
</dbReference>